<gene>
    <name evidence="1" type="ordered locus">AciX9_2307</name>
</gene>
<reference evidence="2" key="1">
    <citation type="submission" date="2011-01" db="EMBL/GenBank/DDBJ databases">
        <title>Complete sequence of chromosome of Acidobacterium sp. MP5ACTX9.</title>
        <authorList>
            <consortium name="US DOE Joint Genome Institute"/>
            <person name="Lucas S."/>
            <person name="Copeland A."/>
            <person name="Lapidus A."/>
            <person name="Cheng J.-F."/>
            <person name="Goodwin L."/>
            <person name="Pitluck S."/>
            <person name="Teshima H."/>
            <person name="Detter J.C."/>
            <person name="Han C."/>
            <person name="Tapia R."/>
            <person name="Land M."/>
            <person name="Hauser L."/>
            <person name="Kyrpides N."/>
            <person name="Ivanova N."/>
            <person name="Ovchinnikova G."/>
            <person name="Pagani I."/>
            <person name="Rawat S.R."/>
            <person name="Mannisto M."/>
            <person name="Haggblom M.M."/>
            <person name="Woyke T."/>
        </authorList>
    </citation>
    <scope>NUCLEOTIDE SEQUENCE [LARGE SCALE GENOMIC DNA]</scope>
    <source>
        <strain evidence="2">MP5ACTX9</strain>
    </source>
</reference>
<dbReference type="PaxDb" id="1198114-AciX9_2307"/>
<evidence type="ECO:0008006" key="3">
    <source>
        <dbReference type="Google" id="ProtNLM"/>
    </source>
</evidence>
<evidence type="ECO:0000313" key="1">
    <source>
        <dbReference type="EMBL" id="ADW69344.1"/>
    </source>
</evidence>
<dbReference type="AlphaFoldDB" id="E8X3R6"/>
<dbReference type="HOGENOM" id="CLU_1048410_0_0_0"/>
<organism evidence="2">
    <name type="scientific">Granulicella tundricola (strain ATCC BAA-1859 / DSM 23138 / MP5ACTX9)</name>
    <dbReference type="NCBI Taxonomy" id="1198114"/>
    <lineage>
        <taxon>Bacteria</taxon>
        <taxon>Pseudomonadati</taxon>
        <taxon>Acidobacteriota</taxon>
        <taxon>Terriglobia</taxon>
        <taxon>Terriglobales</taxon>
        <taxon>Acidobacteriaceae</taxon>
        <taxon>Granulicella</taxon>
    </lineage>
</organism>
<dbReference type="RefSeq" id="WP_013580660.1">
    <property type="nucleotide sequence ID" value="NC_015064.1"/>
</dbReference>
<proteinExistence type="predicted"/>
<keyword evidence="2" id="KW-1185">Reference proteome</keyword>
<dbReference type="KEGG" id="acm:AciX9_2307"/>
<name>E8X3R6_GRATM</name>
<dbReference type="EMBL" id="CP002480">
    <property type="protein sequence ID" value="ADW69344.1"/>
    <property type="molecule type" value="Genomic_DNA"/>
</dbReference>
<dbReference type="eggNOG" id="COG0727">
    <property type="taxonomic scope" value="Bacteria"/>
</dbReference>
<dbReference type="Proteomes" id="UP000000343">
    <property type="component" value="Chromosome"/>
</dbReference>
<dbReference type="Pfam" id="PF03692">
    <property type="entry name" value="CxxCxxCC"/>
    <property type="match status" value="1"/>
</dbReference>
<evidence type="ECO:0000313" key="2">
    <source>
        <dbReference type="Proteomes" id="UP000000343"/>
    </source>
</evidence>
<sequence>MKSSVDLPPTVQVNFTLGIGHGRLDASLEVPSGHVTLTQILPVLQTLTSNIVDAATVLVSTEGYQVSCRAGCGACCRQLVPLSIFEAEFLTEWIHSLPAMQQQALNARFNTTVDALKATNLLPRLLTPHLWQEEDLEARTLAADYLEQEIPCPFLHDESCSIHPIRPLICREYLVTSDPVFCARPTRETVVPIPIPLKSSSVLFGLGSLVEEGTTGWIPLPLLFVWMQTGGTPGQAIEGLGHELLHEFVKRYTS</sequence>
<accession>E8X3R6</accession>
<protein>
    <recommendedName>
        <fullName evidence="3">YkgJ family cysteine cluster protein</fullName>
    </recommendedName>
</protein>
<dbReference type="InterPro" id="IPR005358">
    <property type="entry name" value="Puta_zinc/iron-chelating_dom"/>
</dbReference>